<gene>
    <name evidence="2" type="ORF">RH861_07420</name>
</gene>
<evidence type="ECO:0000256" key="1">
    <source>
        <dbReference type="SAM" id="Phobius"/>
    </source>
</evidence>
<keyword evidence="1" id="KW-1133">Transmembrane helix</keyword>
<evidence type="ECO:0008006" key="4">
    <source>
        <dbReference type="Google" id="ProtNLM"/>
    </source>
</evidence>
<name>A0ABU1FJF3_9MICO</name>
<keyword evidence="1" id="KW-0812">Transmembrane</keyword>
<protein>
    <recommendedName>
        <fullName evidence="4">DUF4190 domain-containing protein</fullName>
    </recommendedName>
</protein>
<feature type="transmembrane region" description="Helical" evidence="1">
    <location>
        <begin position="30"/>
        <end position="58"/>
    </location>
</feature>
<dbReference type="Proteomes" id="UP001260072">
    <property type="component" value="Unassembled WGS sequence"/>
</dbReference>
<evidence type="ECO:0000313" key="3">
    <source>
        <dbReference type="Proteomes" id="UP001260072"/>
    </source>
</evidence>
<dbReference type="RefSeq" id="WP_310520476.1">
    <property type="nucleotide sequence ID" value="NZ_BAABBS010000002.1"/>
</dbReference>
<accession>A0ABU1FJF3</accession>
<evidence type="ECO:0000313" key="2">
    <source>
        <dbReference type="EMBL" id="MDR5691892.1"/>
    </source>
</evidence>
<keyword evidence="1" id="KW-0472">Membrane</keyword>
<organism evidence="2 3">
    <name type="scientific">Agromyces indicus</name>
    <dbReference type="NCBI Taxonomy" id="758919"/>
    <lineage>
        <taxon>Bacteria</taxon>
        <taxon>Bacillati</taxon>
        <taxon>Actinomycetota</taxon>
        <taxon>Actinomycetes</taxon>
        <taxon>Micrococcales</taxon>
        <taxon>Microbacteriaceae</taxon>
        <taxon>Agromyces</taxon>
    </lineage>
</organism>
<sequence length="103" mass="10399">MVQRPDGGGDADGAPRGGALRWFGTVSPAAVIGLLLAALSLALPALWALGVSGIALALGVQGRRRFREDPSTGPGWISMAAIILGGFVFVTQGALILFATVGN</sequence>
<dbReference type="EMBL" id="JAVKGS010000002">
    <property type="protein sequence ID" value="MDR5691892.1"/>
    <property type="molecule type" value="Genomic_DNA"/>
</dbReference>
<keyword evidence="3" id="KW-1185">Reference proteome</keyword>
<reference evidence="3" key="1">
    <citation type="submission" date="2023-07" db="EMBL/GenBank/DDBJ databases">
        <title>Description of three actinobacteria isolated from air of manufacturing shop in a pharmaceutical factory.</title>
        <authorList>
            <person name="Zhang D.-F."/>
        </authorList>
    </citation>
    <scope>NUCLEOTIDE SEQUENCE [LARGE SCALE GENOMIC DNA]</scope>
    <source>
        <strain evidence="3">CCTCC AB 2011122</strain>
    </source>
</reference>
<proteinExistence type="predicted"/>
<comment type="caution">
    <text evidence="2">The sequence shown here is derived from an EMBL/GenBank/DDBJ whole genome shotgun (WGS) entry which is preliminary data.</text>
</comment>
<feature type="transmembrane region" description="Helical" evidence="1">
    <location>
        <begin position="79"/>
        <end position="101"/>
    </location>
</feature>